<protein>
    <submittedName>
        <fullName evidence="2">Uncharacterized protein</fullName>
    </submittedName>
</protein>
<dbReference type="Proteomes" id="UP001454036">
    <property type="component" value="Unassembled WGS sequence"/>
</dbReference>
<accession>A0AAV3R8K2</accession>
<comment type="caution">
    <text evidence="2">The sequence shown here is derived from an EMBL/GenBank/DDBJ whole genome shotgun (WGS) entry which is preliminary data.</text>
</comment>
<evidence type="ECO:0000313" key="2">
    <source>
        <dbReference type="EMBL" id="GAA0171986.1"/>
    </source>
</evidence>
<dbReference type="AlphaFoldDB" id="A0AAV3R8K2"/>
<evidence type="ECO:0000313" key="3">
    <source>
        <dbReference type="Proteomes" id="UP001454036"/>
    </source>
</evidence>
<organism evidence="2 3">
    <name type="scientific">Lithospermum erythrorhizon</name>
    <name type="common">Purple gromwell</name>
    <name type="synonym">Lithospermum officinale var. erythrorhizon</name>
    <dbReference type="NCBI Taxonomy" id="34254"/>
    <lineage>
        <taxon>Eukaryota</taxon>
        <taxon>Viridiplantae</taxon>
        <taxon>Streptophyta</taxon>
        <taxon>Embryophyta</taxon>
        <taxon>Tracheophyta</taxon>
        <taxon>Spermatophyta</taxon>
        <taxon>Magnoliopsida</taxon>
        <taxon>eudicotyledons</taxon>
        <taxon>Gunneridae</taxon>
        <taxon>Pentapetalae</taxon>
        <taxon>asterids</taxon>
        <taxon>lamiids</taxon>
        <taxon>Boraginales</taxon>
        <taxon>Boraginaceae</taxon>
        <taxon>Boraginoideae</taxon>
        <taxon>Lithospermeae</taxon>
        <taxon>Lithospermum</taxon>
    </lineage>
</organism>
<name>A0AAV3R8K2_LITER</name>
<keyword evidence="3" id="KW-1185">Reference proteome</keyword>
<dbReference type="EMBL" id="BAABME010007903">
    <property type="protein sequence ID" value="GAA0171986.1"/>
    <property type="molecule type" value="Genomic_DNA"/>
</dbReference>
<feature type="region of interest" description="Disordered" evidence="1">
    <location>
        <begin position="1"/>
        <end position="20"/>
    </location>
</feature>
<proteinExistence type="predicted"/>
<reference evidence="2 3" key="1">
    <citation type="submission" date="2024-01" db="EMBL/GenBank/DDBJ databases">
        <title>The complete chloroplast genome sequence of Lithospermum erythrorhizon: insights into the phylogenetic relationship among Boraginaceae species and the maternal lineages of purple gromwells.</title>
        <authorList>
            <person name="Okada T."/>
            <person name="Watanabe K."/>
        </authorList>
    </citation>
    <scope>NUCLEOTIDE SEQUENCE [LARGE SCALE GENOMIC DNA]</scope>
</reference>
<evidence type="ECO:0000256" key="1">
    <source>
        <dbReference type="SAM" id="MobiDB-lite"/>
    </source>
</evidence>
<sequence length="108" mass="12686">MQIIFPDSLPPITKTSPQESILSTERPIYEEVRVCPTKTGKEDWRSPIIKFLTTGKLPEEKVEAWKLQSRSNKFQMFQDELYKVSQLELLMYCVPEEKRGQTLNEVHK</sequence>
<gene>
    <name evidence="2" type="ORF">LIER_25903</name>
</gene>